<dbReference type="PANTHER" id="PTHR44129">
    <property type="entry name" value="WD REPEAT-CONTAINING PROTEIN POP1"/>
    <property type="match status" value="1"/>
</dbReference>
<dbReference type="AlphaFoldDB" id="A0AB37U8C5"/>
<dbReference type="PROSITE" id="PS50294">
    <property type="entry name" value="WD_REPEATS_REGION"/>
    <property type="match status" value="9"/>
</dbReference>
<dbReference type="PROSITE" id="PS50082">
    <property type="entry name" value="WD_REPEATS_2"/>
    <property type="match status" value="12"/>
</dbReference>
<evidence type="ECO:0008006" key="8">
    <source>
        <dbReference type="Google" id="ProtNLM"/>
    </source>
</evidence>
<feature type="repeat" description="WD" evidence="3">
    <location>
        <begin position="883"/>
        <end position="915"/>
    </location>
</feature>
<feature type="repeat" description="WD" evidence="3">
    <location>
        <begin position="923"/>
        <end position="955"/>
    </location>
</feature>
<feature type="repeat" description="WD" evidence="3">
    <location>
        <begin position="1123"/>
        <end position="1155"/>
    </location>
</feature>
<keyword evidence="5" id="KW-1133">Transmembrane helix</keyword>
<feature type="transmembrane region" description="Helical" evidence="5">
    <location>
        <begin position="469"/>
        <end position="491"/>
    </location>
</feature>
<protein>
    <recommendedName>
        <fullName evidence="8">Translation initiation factor beta propellor-like domain-containing protein</fullName>
    </recommendedName>
</protein>
<feature type="repeat" description="WD" evidence="3">
    <location>
        <begin position="605"/>
        <end position="637"/>
    </location>
</feature>
<dbReference type="SUPFAM" id="SSF50998">
    <property type="entry name" value="Quinoprotein alcohol dehydrogenase-like"/>
    <property type="match status" value="2"/>
</dbReference>
<keyword evidence="7" id="KW-1185">Reference proteome</keyword>
<dbReference type="Proteomes" id="UP000282574">
    <property type="component" value="Unassembled WGS sequence"/>
</dbReference>
<comment type="caution">
    <text evidence="6">The sequence shown here is derived from an EMBL/GenBank/DDBJ whole genome shotgun (WGS) entry which is preliminary data.</text>
</comment>
<evidence type="ECO:0000256" key="4">
    <source>
        <dbReference type="SAM" id="Coils"/>
    </source>
</evidence>
<evidence type="ECO:0000256" key="3">
    <source>
        <dbReference type="PROSITE-ProRule" id="PRU00221"/>
    </source>
</evidence>
<dbReference type="Pfam" id="PF00400">
    <property type="entry name" value="WD40"/>
    <property type="match status" value="16"/>
</dbReference>
<keyword evidence="5" id="KW-0472">Membrane</keyword>
<feature type="repeat" description="WD" evidence="3">
    <location>
        <begin position="1163"/>
        <end position="1194"/>
    </location>
</feature>
<dbReference type="RefSeq" id="WP_127025343.1">
    <property type="nucleotide sequence ID" value="NZ_JAVKZF010000004.1"/>
</dbReference>
<feature type="coiled-coil region" evidence="4">
    <location>
        <begin position="428"/>
        <end position="466"/>
    </location>
</feature>
<dbReference type="SMART" id="SM00320">
    <property type="entry name" value="WD40"/>
    <property type="match status" value="16"/>
</dbReference>
<keyword evidence="1 3" id="KW-0853">WD repeat</keyword>
<dbReference type="EMBL" id="RSCK01000205">
    <property type="protein sequence ID" value="RUS94678.1"/>
    <property type="molecule type" value="Genomic_DNA"/>
</dbReference>
<gene>
    <name evidence="6" type="ORF">DSM107010_71740</name>
</gene>
<evidence type="ECO:0000313" key="7">
    <source>
        <dbReference type="Proteomes" id="UP000282574"/>
    </source>
</evidence>
<evidence type="ECO:0000256" key="5">
    <source>
        <dbReference type="SAM" id="Phobius"/>
    </source>
</evidence>
<feature type="repeat" description="WD" evidence="3">
    <location>
        <begin position="645"/>
        <end position="677"/>
    </location>
</feature>
<feature type="repeat" description="WD" evidence="3">
    <location>
        <begin position="1043"/>
        <end position="1075"/>
    </location>
</feature>
<dbReference type="InterPro" id="IPR036322">
    <property type="entry name" value="WD40_repeat_dom_sf"/>
</dbReference>
<feature type="repeat" description="WD" evidence="3">
    <location>
        <begin position="764"/>
        <end position="796"/>
    </location>
</feature>
<feature type="repeat" description="WD" evidence="3">
    <location>
        <begin position="843"/>
        <end position="875"/>
    </location>
</feature>
<dbReference type="Pfam" id="PF14516">
    <property type="entry name" value="AAA_35"/>
    <property type="match status" value="1"/>
</dbReference>
<keyword evidence="4" id="KW-0175">Coiled coil</keyword>
<accession>A0AB37U8C5</accession>
<feature type="repeat" description="WD" evidence="3">
    <location>
        <begin position="1083"/>
        <end position="1115"/>
    </location>
</feature>
<dbReference type="SUPFAM" id="SSF52540">
    <property type="entry name" value="P-loop containing nucleoside triphosphate hydrolases"/>
    <property type="match status" value="1"/>
</dbReference>
<keyword evidence="2" id="KW-0677">Repeat</keyword>
<name>A0AB37U8C5_9CYAN</name>
<evidence type="ECO:0000256" key="1">
    <source>
        <dbReference type="ARBA" id="ARBA00022574"/>
    </source>
</evidence>
<reference evidence="6 7" key="1">
    <citation type="journal article" date="2019" name="Genome Biol. Evol.">
        <title>Day and night: Metabolic profiles and evolutionary relationships of six axenic non-marine cyanobacteria.</title>
        <authorList>
            <person name="Will S.E."/>
            <person name="Henke P."/>
            <person name="Boedeker C."/>
            <person name="Huang S."/>
            <person name="Brinkmann H."/>
            <person name="Rohde M."/>
            <person name="Jarek M."/>
            <person name="Friedl T."/>
            <person name="Seufert S."/>
            <person name="Schumacher M."/>
            <person name="Overmann J."/>
            <person name="Neumann-Schaal M."/>
            <person name="Petersen J."/>
        </authorList>
    </citation>
    <scope>NUCLEOTIDE SEQUENCE [LARGE SCALE GENOMIC DNA]</scope>
    <source>
        <strain evidence="6 7">SAG 39.79</strain>
    </source>
</reference>
<keyword evidence="5" id="KW-0812">Transmembrane</keyword>
<dbReference type="Gene3D" id="2.130.10.10">
    <property type="entry name" value="YVTN repeat-like/Quinoprotein amine dehydrogenase"/>
    <property type="match status" value="4"/>
</dbReference>
<dbReference type="Gene3D" id="3.40.50.300">
    <property type="entry name" value="P-loop containing nucleotide triphosphate hydrolases"/>
    <property type="match status" value="1"/>
</dbReference>
<evidence type="ECO:0000256" key="2">
    <source>
        <dbReference type="ARBA" id="ARBA00022737"/>
    </source>
</evidence>
<dbReference type="SUPFAM" id="SSF50978">
    <property type="entry name" value="WD40 repeat-like"/>
    <property type="match status" value="1"/>
</dbReference>
<feature type="repeat" description="WD" evidence="3">
    <location>
        <begin position="804"/>
        <end position="835"/>
    </location>
</feature>
<dbReference type="InterPro" id="IPR050349">
    <property type="entry name" value="WD_LIS1/nudF_dynein_reg"/>
</dbReference>
<evidence type="ECO:0000313" key="6">
    <source>
        <dbReference type="EMBL" id="RUS94678.1"/>
    </source>
</evidence>
<dbReference type="InterPro" id="IPR015943">
    <property type="entry name" value="WD40/YVTN_repeat-like_dom_sf"/>
</dbReference>
<organism evidence="6 7">
    <name type="scientific">Chroococcidiopsis cubana SAG 39.79</name>
    <dbReference type="NCBI Taxonomy" id="388085"/>
    <lineage>
        <taxon>Bacteria</taxon>
        <taxon>Bacillati</taxon>
        <taxon>Cyanobacteriota</taxon>
        <taxon>Cyanophyceae</taxon>
        <taxon>Chroococcidiopsidales</taxon>
        <taxon>Chroococcidiopsidaceae</taxon>
        <taxon>Chroococcidiopsis</taxon>
    </lineage>
</organism>
<dbReference type="InterPro" id="IPR027417">
    <property type="entry name" value="P-loop_NTPase"/>
</dbReference>
<sequence>MTEKYEYKVGGSLGEDAPSYVNRQADSDLYHSLKAGDFCYIFNSRQMGKTSLIVRTMKKLQAEGFACTSLDFSVRGGRDIKSEQWYAGIVYKLITNFNLGNPAEFLHNWWREISDIPPVQRLEVFIESILLTSIQSKIIIFIDEIDSILSLDFATDDFFALIRSCYEKRNFNPEYQRLTFALVGVATPSDLITDKSRTPFNIGQAIQLDGFKESEIEPLAKGFSDRVENPLALMREVIAWTGGQPFLTQKVCRLLIHNLIPNPSIPFVRGKGEKITGWVEEVVRGQIIKNWEAYDQPEHLKTIRDRMLLEERFAGRFLGWYQDILLDGKISVDASTEQMKFRLTGLVVKQQDKLKVYNKIYESVFHLRWVKKELAKLRPYPVNFQAWVDSGYQDESQLLRGQALQEALRWADGKSLSSEDRRYLTASQELEKRELEEESRVLAQANEALNQTNDALNTAQKKAKRRIRLLNRIFAISLAGAIVAFTLAGIATQRFQEAKIVTELEKSSAQLLRLPVSSFTLDNLIDSMRSAIKLKELVKDSRHFEDYPTISPLLALQITLENIREKNRLSGDIVKFSPDGQTVATASSLDHTAKLWNRKGEAIATLPHQAGVNDVAFSPDSQTVATASRDKTAKLWNRKGEIIATLQHQAVVNDVEFSPDSQTVATVSGQNTAKLWNRNGETIATLPHQYPVTHVEFSPDGQTVATASMDNKLWNRKGEIIATLQHQAVVNDVEFSPDGQTVATTSLVTDTAKLWNRKGEAIATLPHQATVNDVEFSPDDRTVATASSDNTAKLWNYKGEAIATFPHQGKVNYVEFSPDGQAVATASDNTAKLWNRKGKAIANFPHQNEVKYVEFSPDDRTVATVSGQNTTKLWNRKGEAIATLPHQYPVTHVEFSPDGQTVATTVGDNTVKLWNRKGEPIATLSHQSAIFGITFSPNGQTVATASMDNTAKLWNRKGKPIATLQHQAMVSDVAFSPDGQTVATASDNTAKLWNRKGEPIATLQHQAMVSDVEFSPDGQTVATASLVDDIAKLWNRKGEPIATLPHQSVIFDIAFSPDGQTVATTASDNTAKLWNRKGEAIATLPHQNEVKYVEFSPDSQTVATTASDNTAKLWNRKGEAIATFSHQNIVDYVGFSPDGQTVATTASDNTAKLWNRKGEAIATFSHQNIVDYVGFSPDGQTVATASIDGTMRLWVQVQGMWQQLAEYRGKHGRLSADGKLIAIVINNTVELHRFDGLDGLLARGCNWLQDYLATRDELRSELCPGKARE</sequence>
<feature type="repeat" description="WD" evidence="3">
    <location>
        <begin position="963"/>
        <end position="994"/>
    </location>
</feature>
<dbReference type="InterPro" id="IPR001680">
    <property type="entry name" value="WD40_rpt"/>
</dbReference>
<proteinExistence type="predicted"/>
<dbReference type="CDD" id="cd00200">
    <property type="entry name" value="WD40"/>
    <property type="match status" value="2"/>
</dbReference>
<dbReference type="InterPro" id="IPR011047">
    <property type="entry name" value="Quinoprotein_ADH-like_sf"/>
</dbReference>